<evidence type="ECO:0008006" key="4">
    <source>
        <dbReference type="Google" id="ProtNLM"/>
    </source>
</evidence>
<keyword evidence="1" id="KW-0732">Signal</keyword>
<name>A0A918RJ67_9SPHN</name>
<reference evidence="2" key="2">
    <citation type="submission" date="2020-09" db="EMBL/GenBank/DDBJ databases">
        <authorList>
            <person name="Sun Q."/>
            <person name="Kim S."/>
        </authorList>
    </citation>
    <scope>NUCLEOTIDE SEQUENCE</scope>
    <source>
        <strain evidence="2">KCTC 32422</strain>
    </source>
</reference>
<evidence type="ECO:0000313" key="3">
    <source>
        <dbReference type="Proteomes" id="UP000634139"/>
    </source>
</evidence>
<dbReference type="RefSeq" id="WP_189540814.1">
    <property type="nucleotide sequence ID" value="NZ_BMZD01000004.1"/>
</dbReference>
<feature type="signal peptide" evidence="1">
    <location>
        <begin position="1"/>
        <end position="27"/>
    </location>
</feature>
<dbReference type="Pfam" id="PF14352">
    <property type="entry name" value="DUF4402"/>
    <property type="match status" value="1"/>
</dbReference>
<keyword evidence="3" id="KW-1185">Reference proteome</keyword>
<proteinExistence type="predicted"/>
<protein>
    <recommendedName>
        <fullName evidence="4">DUF4402 domain-containing protein</fullName>
    </recommendedName>
</protein>
<dbReference type="AlphaFoldDB" id="A0A918RJ67"/>
<dbReference type="Proteomes" id="UP000634139">
    <property type="component" value="Unassembled WGS sequence"/>
</dbReference>
<sequence>MISKRPDPLLATGVALALLGTPATAQAGATVTGPVTAEVLEEIQFAVLLDMDFGRIAVNGAGGVVELDPGSNNRMCDSGLICTGSFAVSQLHLTGSDANVQVNFTPTFTLTGPGDPMLVEPQFPGGPGAVINLTGGARTVKFGARLHINPLQAPGVYSGDFSIDLEYH</sequence>
<evidence type="ECO:0000313" key="2">
    <source>
        <dbReference type="EMBL" id="GGZ98633.1"/>
    </source>
</evidence>
<comment type="caution">
    <text evidence="2">The sequence shown here is derived from an EMBL/GenBank/DDBJ whole genome shotgun (WGS) entry which is preliminary data.</text>
</comment>
<dbReference type="InterPro" id="IPR025514">
    <property type="entry name" value="DUF4402"/>
</dbReference>
<feature type="chain" id="PRO_5037057536" description="DUF4402 domain-containing protein" evidence="1">
    <location>
        <begin position="28"/>
        <end position="168"/>
    </location>
</feature>
<accession>A0A918RJ67</accession>
<evidence type="ECO:0000256" key="1">
    <source>
        <dbReference type="SAM" id="SignalP"/>
    </source>
</evidence>
<gene>
    <name evidence="2" type="ORF">GCM10011617_18760</name>
</gene>
<reference evidence="2" key="1">
    <citation type="journal article" date="2014" name="Int. J. Syst. Evol. Microbiol.">
        <title>Complete genome sequence of Corynebacterium casei LMG S-19264T (=DSM 44701T), isolated from a smear-ripened cheese.</title>
        <authorList>
            <consortium name="US DOE Joint Genome Institute (JGI-PGF)"/>
            <person name="Walter F."/>
            <person name="Albersmeier A."/>
            <person name="Kalinowski J."/>
            <person name="Ruckert C."/>
        </authorList>
    </citation>
    <scope>NUCLEOTIDE SEQUENCE</scope>
    <source>
        <strain evidence="2">KCTC 32422</strain>
    </source>
</reference>
<dbReference type="EMBL" id="BMZD01000004">
    <property type="protein sequence ID" value="GGZ98633.1"/>
    <property type="molecule type" value="Genomic_DNA"/>
</dbReference>
<organism evidence="2 3">
    <name type="scientific">Novosphingobium arvoryzae</name>
    <dbReference type="NCBI Taxonomy" id="1256514"/>
    <lineage>
        <taxon>Bacteria</taxon>
        <taxon>Pseudomonadati</taxon>
        <taxon>Pseudomonadota</taxon>
        <taxon>Alphaproteobacteria</taxon>
        <taxon>Sphingomonadales</taxon>
        <taxon>Sphingomonadaceae</taxon>
        <taxon>Novosphingobium</taxon>
    </lineage>
</organism>